<proteinExistence type="predicted"/>
<dbReference type="Proteomes" id="UP000177718">
    <property type="component" value="Unassembled WGS sequence"/>
</dbReference>
<evidence type="ECO:0008006" key="3">
    <source>
        <dbReference type="Google" id="ProtNLM"/>
    </source>
</evidence>
<protein>
    <recommendedName>
        <fullName evidence="3">Tfp pilus assembly protein PilO</fullName>
    </recommendedName>
</protein>
<gene>
    <name evidence="1" type="ORF">A3A61_04445</name>
</gene>
<comment type="caution">
    <text evidence="1">The sequence shown here is derived from an EMBL/GenBank/DDBJ whole genome shotgun (WGS) entry which is preliminary data.</text>
</comment>
<dbReference type="AlphaFoldDB" id="A0A1G1WSY8"/>
<sequence>MKINFLVKIKNYYLSSETFREVSDLTLLSLITTLLLFMVAKPLAGALITYAGIVSEVRNVEENLVNRANRIQEASNKINKLTSFEIDRIKTALPLSPTPLPYIATLEKLAAAYQVNLNIITAKELPLQESNSSLRVPKEVILTTKINGSFAGIQGFLADLKNTTRVSNLGRLILSSSENVLSAEADISVYYLR</sequence>
<reference evidence="1 2" key="1">
    <citation type="journal article" date="2016" name="Nat. Commun.">
        <title>Thousands of microbial genomes shed light on interconnected biogeochemical processes in an aquifer system.</title>
        <authorList>
            <person name="Anantharaman K."/>
            <person name="Brown C.T."/>
            <person name="Hug L.A."/>
            <person name="Sharon I."/>
            <person name="Castelle C.J."/>
            <person name="Probst A.J."/>
            <person name="Thomas B.C."/>
            <person name="Singh A."/>
            <person name="Wilkins M.J."/>
            <person name="Karaoz U."/>
            <person name="Brodie E.L."/>
            <person name="Williams K.H."/>
            <person name="Hubbard S.S."/>
            <person name="Banfield J.F."/>
        </authorList>
    </citation>
    <scope>NUCLEOTIDE SEQUENCE [LARGE SCALE GENOMIC DNA]</scope>
</reference>
<organism evidence="1 2">
    <name type="scientific">Candidatus Woykebacteria bacterium RIFCSPLOWO2_01_FULL_43_14</name>
    <dbReference type="NCBI Taxonomy" id="1802605"/>
    <lineage>
        <taxon>Bacteria</taxon>
        <taxon>Candidatus Woykeibacteriota</taxon>
    </lineage>
</organism>
<dbReference type="EMBL" id="MHDB01000040">
    <property type="protein sequence ID" value="OGY30849.1"/>
    <property type="molecule type" value="Genomic_DNA"/>
</dbReference>
<name>A0A1G1WSY8_9BACT</name>
<accession>A0A1G1WSY8</accession>
<evidence type="ECO:0000313" key="2">
    <source>
        <dbReference type="Proteomes" id="UP000177718"/>
    </source>
</evidence>
<dbReference type="STRING" id="1802605.A3A61_04445"/>
<evidence type="ECO:0000313" key="1">
    <source>
        <dbReference type="EMBL" id="OGY30849.1"/>
    </source>
</evidence>